<name>A0ABU1AVH0_9BACT</name>
<proteinExistence type="predicted"/>
<evidence type="ECO:0000256" key="4">
    <source>
        <dbReference type="ARBA" id="ARBA00022737"/>
    </source>
</evidence>
<dbReference type="PROSITE" id="PS00198">
    <property type="entry name" value="4FE4S_FER_1"/>
    <property type="match status" value="1"/>
</dbReference>
<gene>
    <name evidence="9" type="ORF">QEH52_11585</name>
</gene>
<dbReference type="PROSITE" id="PS51379">
    <property type="entry name" value="4FE4S_FER_2"/>
    <property type="match status" value="2"/>
</dbReference>
<keyword evidence="2" id="KW-0004">4Fe-4S</keyword>
<sequence length="521" mass="55555">MLLKEQGTLQTPVGVFSAKHASTAVEPEQAKFYKQLLPLSKPGEGEQYAFKVDLDKCTGCKSCVSACHSLNGLDTDETWRDVGTLHGVDLAGASYTQTVTTACHHCADPACLNGCPVLAYEKDPATGIVRHLDDQCIGCQYCALKCPYDVPKYSKSLGIVRKCDMCHNRLADGEAPACVQACPTEAISITIVNTQATLAAARAGGEFLPAAPEAAYTAPTTQYVTKRNIPVGVEAADHYALEPEHGHFPLVLMLLLTQLSVGLYGFSIFAGVSLSPYLCLAGFVSMAIGLAASTSHLGRPLGAWRAFLGLRRSWLSREIVTFGLFSGVAAGYTLTAWLDFVPSSIREFAAWASFSIGLLGVFTSIMIYHDTRRDFWAFPITALKFFGTTLGLAAAVYWALAVVAGEFSLIALCFMCLGLGAKLLLEAVLLTHVKADAMTPARKSALLMLYPLRAVTSLRWGACLLGLLMAVLLQASAVSASAATSIVIASLAVATLFVSELLERSLFFRAVSAPKMPGGVR</sequence>
<keyword evidence="4" id="KW-0677">Repeat</keyword>
<feature type="transmembrane region" description="Helical" evidence="7">
    <location>
        <begin position="407"/>
        <end position="429"/>
    </location>
</feature>
<organism evidence="9 10">
    <name type="scientific">Thalassobacterium maritimum</name>
    <dbReference type="NCBI Taxonomy" id="3041265"/>
    <lineage>
        <taxon>Bacteria</taxon>
        <taxon>Pseudomonadati</taxon>
        <taxon>Verrucomicrobiota</taxon>
        <taxon>Opitutia</taxon>
        <taxon>Puniceicoccales</taxon>
        <taxon>Coraliomargaritaceae</taxon>
        <taxon>Thalassobacterium</taxon>
    </lineage>
</organism>
<keyword evidence="9" id="KW-0560">Oxidoreductase</keyword>
<dbReference type="PANTHER" id="PTHR43545:SF6">
    <property type="entry name" value="FORMATE DEHYDROGENASE, NITRATE-INDUCIBLE, IRON-SULFUR SUBUNIT"/>
    <property type="match status" value="1"/>
</dbReference>
<evidence type="ECO:0000259" key="8">
    <source>
        <dbReference type="PROSITE" id="PS51379"/>
    </source>
</evidence>
<keyword evidence="7" id="KW-0472">Membrane</keyword>
<feature type="domain" description="4Fe-4S ferredoxin-type" evidence="8">
    <location>
        <begin position="127"/>
        <end position="156"/>
    </location>
</feature>
<dbReference type="EMBL" id="JARXHW010000025">
    <property type="protein sequence ID" value="MDQ8208154.1"/>
    <property type="molecule type" value="Genomic_DNA"/>
</dbReference>
<reference evidence="9 10" key="1">
    <citation type="submission" date="2023-04" db="EMBL/GenBank/DDBJ databases">
        <title>A novel bacteria isolated from coastal sediment.</title>
        <authorList>
            <person name="Liu X.-J."/>
            <person name="Du Z.-J."/>
        </authorList>
    </citation>
    <scope>NUCLEOTIDE SEQUENCE [LARGE SCALE GENOMIC DNA]</scope>
    <source>
        <strain evidence="9 10">SDUM461003</strain>
    </source>
</reference>
<dbReference type="EC" id="1.8.5.3" evidence="9"/>
<feature type="domain" description="4Fe-4S ferredoxin-type" evidence="8">
    <location>
        <begin position="48"/>
        <end position="78"/>
    </location>
</feature>
<dbReference type="InterPro" id="IPR007059">
    <property type="entry name" value="DmsC"/>
</dbReference>
<keyword evidence="7" id="KW-0812">Transmembrane</keyword>
<dbReference type="Gene3D" id="3.30.70.20">
    <property type="match status" value="2"/>
</dbReference>
<keyword evidence="3" id="KW-0479">Metal-binding</keyword>
<evidence type="ECO:0000256" key="7">
    <source>
        <dbReference type="SAM" id="Phobius"/>
    </source>
</evidence>
<dbReference type="Pfam" id="PF13247">
    <property type="entry name" value="Fer4_11"/>
    <property type="match status" value="1"/>
</dbReference>
<dbReference type="PANTHER" id="PTHR43545">
    <property type="entry name" value="FORMATE DEHYDROGENASE, NITRATE-INDUCIBLE, IRON-SULFUR SUBUNIT"/>
    <property type="match status" value="1"/>
</dbReference>
<feature type="transmembrane region" description="Helical" evidence="7">
    <location>
        <begin position="478"/>
        <end position="499"/>
    </location>
</feature>
<dbReference type="GO" id="GO:0016491">
    <property type="term" value="F:oxidoreductase activity"/>
    <property type="evidence" value="ECO:0007669"/>
    <property type="project" value="UniProtKB-KW"/>
</dbReference>
<evidence type="ECO:0000313" key="10">
    <source>
        <dbReference type="Proteomes" id="UP001225316"/>
    </source>
</evidence>
<dbReference type="InterPro" id="IPR051555">
    <property type="entry name" value="FDH_Electron_Transfer_Unit"/>
</dbReference>
<evidence type="ECO:0000256" key="6">
    <source>
        <dbReference type="ARBA" id="ARBA00023014"/>
    </source>
</evidence>
<dbReference type="Pfam" id="PF04976">
    <property type="entry name" value="DmsC"/>
    <property type="match status" value="1"/>
</dbReference>
<evidence type="ECO:0000256" key="2">
    <source>
        <dbReference type="ARBA" id="ARBA00022485"/>
    </source>
</evidence>
<dbReference type="RefSeq" id="WP_308950623.1">
    <property type="nucleotide sequence ID" value="NZ_JARXHW010000025.1"/>
</dbReference>
<keyword evidence="5" id="KW-0408">Iron</keyword>
<feature type="transmembrane region" description="Helical" evidence="7">
    <location>
        <begin position="375"/>
        <end position="401"/>
    </location>
</feature>
<evidence type="ECO:0000256" key="5">
    <source>
        <dbReference type="ARBA" id="ARBA00023004"/>
    </source>
</evidence>
<feature type="transmembrane region" description="Helical" evidence="7">
    <location>
        <begin position="450"/>
        <end position="472"/>
    </location>
</feature>
<accession>A0ABU1AVH0</accession>
<keyword evidence="7" id="KW-1133">Transmembrane helix</keyword>
<feature type="transmembrane region" description="Helical" evidence="7">
    <location>
        <begin position="319"/>
        <end position="338"/>
    </location>
</feature>
<feature type="transmembrane region" description="Helical" evidence="7">
    <location>
        <begin position="350"/>
        <end position="368"/>
    </location>
</feature>
<dbReference type="InterPro" id="IPR017900">
    <property type="entry name" value="4Fe4S_Fe_S_CS"/>
</dbReference>
<dbReference type="SUPFAM" id="SSF54862">
    <property type="entry name" value="4Fe-4S ferredoxins"/>
    <property type="match status" value="1"/>
</dbReference>
<dbReference type="CDD" id="cd16371">
    <property type="entry name" value="DMSOR_beta_like"/>
    <property type="match status" value="1"/>
</dbReference>
<evidence type="ECO:0000313" key="9">
    <source>
        <dbReference type="EMBL" id="MDQ8208154.1"/>
    </source>
</evidence>
<comment type="caution">
    <text evidence="9">The sequence shown here is derived from an EMBL/GenBank/DDBJ whole genome shotgun (WGS) entry which is preliminary data.</text>
</comment>
<evidence type="ECO:0000256" key="1">
    <source>
        <dbReference type="ARBA" id="ARBA00004196"/>
    </source>
</evidence>
<dbReference type="InterPro" id="IPR017896">
    <property type="entry name" value="4Fe4S_Fe-S-bd"/>
</dbReference>
<comment type="subcellular location">
    <subcellularLocation>
        <location evidence="1">Cell envelope</location>
    </subcellularLocation>
</comment>
<keyword evidence="10" id="KW-1185">Reference proteome</keyword>
<dbReference type="Pfam" id="PF12797">
    <property type="entry name" value="Fer4_2"/>
    <property type="match status" value="1"/>
</dbReference>
<dbReference type="Proteomes" id="UP001225316">
    <property type="component" value="Unassembled WGS sequence"/>
</dbReference>
<keyword evidence="6" id="KW-0411">Iron-sulfur</keyword>
<protein>
    <submittedName>
        <fullName evidence="9">Dimethyl sulfoxide reductase anchor subunit</fullName>
        <ecNumber evidence="9">1.8.5.3</ecNumber>
    </submittedName>
</protein>
<evidence type="ECO:0000256" key="3">
    <source>
        <dbReference type="ARBA" id="ARBA00022723"/>
    </source>
</evidence>